<accession>A0A8J8MNV4</accession>
<protein>
    <submittedName>
        <fullName evidence="1">Uncharacterized protein</fullName>
    </submittedName>
</protein>
<keyword evidence="2" id="KW-1185">Reference proteome</keyword>
<reference evidence="1" key="1">
    <citation type="submission" date="2020-07" db="EMBL/GenBank/DDBJ databases">
        <title>Vallitalea pronyensis genome.</title>
        <authorList>
            <person name="Postec A."/>
        </authorList>
    </citation>
    <scope>NUCLEOTIDE SEQUENCE</scope>
    <source>
        <strain evidence="1">FatNI3</strain>
    </source>
</reference>
<dbReference type="EMBL" id="CP058649">
    <property type="protein sequence ID" value="QUI24889.1"/>
    <property type="molecule type" value="Genomic_DNA"/>
</dbReference>
<evidence type="ECO:0000313" key="2">
    <source>
        <dbReference type="Proteomes" id="UP000683246"/>
    </source>
</evidence>
<proteinExistence type="predicted"/>
<sequence length="120" mass="13899">MSKFDNKWCVSGDKEHFDAAFDTKEEAIQEGKALEYDTIYIGKCVDDFAPHIDADDVIERLQCEACDVGGEYGESYLEDVTKEQEEELEEQLNDVLSEWLTKYKHEVNFYSVENVERIQG</sequence>
<evidence type="ECO:0000313" key="1">
    <source>
        <dbReference type="EMBL" id="QUI24889.1"/>
    </source>
</evidence>
<name>A0A8J8MNV4_9FIRM</name>
<dbReference type="AlphaFoldDB" id="A0A8J8MNV4"/>
<dbReference type="RefSeq" id="WP_212695589.1">
    <property type="nucleotide sequence ID" value="NZ_CP058649.1"/>
</dbReference>
<organism evidence="1 2">
    <name type="scientific">Vallitalea pronyensis</name>
    <dbReference type="NCBI Taxonomy" id="1348613"/>
    <lineage>
        <taxon>Bacteria</taxon>
        <taxon>Bacillati</taxon>
        <taxon>Bacillota</taxon>
        <taxon>Clostridia</taxon>
        <taxon>Lachnospirales</taxon>
        <taxon>Vallitaleaceae</taxon>
        <taxon>Vallitalea</taxon>
    </lineage>
</organism>
<dbReference type="Proteomes" id="UP000683246">
    <property type="component" value="Chromosome"/>
</dbReference>
<dbReference type="KEGG" id="vpy:HZI73_22440"/>
<gene>
    <name evidence="1" type="ORF">HZI73_22440</name>
</gene>